<gene>
    <name evidence="1" type="ORF">NPIL_422181</name>
</gene>
<dbReference type="EMBL" id="BMAW01055831">
    <property type="protein sequence ID" value="GFT02958.1"/>
    <property type="molecule type" value="Genomic_DNA"/>
</dbReference>
<organism evidence="1 2">
    <name type="scientific">Nephila pilipes</name>
    <name type="common">Giant wood spider</name>
    <name type="synonym">Nephila maculata</name>
    <dbReference type="NCBI Taxonomy" id="299642"/>
    <lineage>
        <taxon>Eukaryota</taxon>
        <taxon>Metazoa</taxon>
        <taxon>Ecdysozoa</taxon>
        <taxon>Arthropoda</taxon>
        <taxon>Chelicerata</taxon>
        <taxon>Arachnida</taxon>
        <taxon>Araneae</taxon>
        <taxon>Araneomorphae</taxon>
        <taxon>Entelegynae</taxon>
        <taxon>Araneoidea</taxon>
        <taxon>Nephilidae</taxon>
        <taxon>Nephila</taxon>
    </lineage>
</organism>
<dbReference type="PANTHER" id="PTHR45913:SF19">
    <property type="entry name" value="LOW QUALITY PROTEIN: ZINC FINGER BED DOMAIN-CONTAINING PROTEIN 5-LIKE"/>
    <property type="match status" value="1"/>
</dbReference>
<evidence type="ECO:0000313" key="1">
    <source>
        <dbReference type="EMBL" id="GFT02958.1"/>
    </source>
</evidence>
<protein>
    <submittedName>
        <fullName evidence="1">Uncharacterized protein</fullName>
    </submittedName>
</protein>
<comment type="caution">
    <text evidence="1">The sequence shown here is derived from an EMBL/GenBank/DDBJ whole genome shotgun (WGS) entry which is preliminary data.</text>
</comment>
<accession>A0A8X6NAJ8</accession>
<keyword evidence="2" id="KW-1185">Reference proteome</keyword>
<proteinExistence type="predicted"/>
<name>A0A8X6NAJ8_NEPPI</name>
<evidence type="ECO:0000313" key="2">
    <source>
        <dbReference type="Proteomes" id="UP000887013"/>
    </source>
</evidence>
<dbReference type="Proteomes" id="UP000887013">
    <property type="component" value="Unassembled WGS sequence"/>
</dbReference>
<sequence>MGFINAFTVSEKSQETSYLVAKLITQKRKKVTQLVRPVCKIIVGKMLGEDATRKVENIPLWDNAIKIETYAHFQQNNQRDFSKGFANQIWVQMLADDFHLLNQPNKLPHGGGENTLTSNVKIPGFERKLKLLKNHAVKGNLDVFELLSGFKSED</sequence>
<dbReference type="AlphaFoldDB" id="A0A8X6NAJ8"/>
<reference evidence="1" key="1">
    <citation type="submission" date="2020-08" db="EMBL/GenBank/DDBJ databases">
        <title>Multicomponent nature underlies the extraordinary mechanical properties of spider dragline silk.</title>
        <authorList>
            <person name="Kono N."/>
            <person name="Nakamura H."/>
            <person name="Mori M."/>
            <person name="Yoshida Y."/>
            <person name="Ohtoshi R."/>
            <person name="Malay A.D."/>
            <person name="Moran D.A.P."/>
            <person name="Tomita M."/>
            <person name="Numata K."/>
            <person name="Arakawa K."/>
        </authorList>
    </citation>
    <scope>NUCLEOTIDE SEQUENCE</scope>
</reference>
<dbReference type="PANTHER" id="PTHR45913">
    <property type="entry name" value="EPM2A-INTERACTING PROTEIN 1"/>
    <property type="match status" value="1"/>
</dbReference>